<keyword evidence="1" id="KW-0472">Membrane</keyword>
<dbReference type="STRING" id="1798682.A3C15_03225"/>
<sequence length="214" mass="24060">MSILDLLQSIATAWSDALQTPHFILSLILSAGFFVVVLYLETHGMEHSKKTIAPALNDLLLDRLPVVDLNFLYVEVMGTLMTVFALYQLTRPATVPFVFATLSLFTLVRRAFIIMTPLGPHRDFLQGHGFKQTREFARKLFQGDNDFFFSGHTGLPFLFFLLTPWPPLAIIFLIASIAMGVAVLLMHIHYSIDVFAAPFMTYSIFVVARLIFGA</sequence>
<dbReference type="EMBL" id="MFQD01000042">
    <property type="protein sequence ID" value="OGH67549.1"/>
    <property type="molecule type" value="Genomic_DNA"/>
</dbReference>
<feature type="transmembrane region" description="Helical" evidence="1">
    <location>
        <begin position="93"/>
        <end position="112"/>
    </location>
</feature>
<keyword evidence="1" id="KW-0812">Transmembrane</keyword>
<dbReference type="Proteomes" id="UP000176532">
    <property type="component" value="Unassembled WGS sequence"/>
</dbReference>
<dbReference type="AlphaFoldDB" id="A0A1F6M7H0"/>
<organism evidence="2 3">
    <name type="scientific">Candidatus Magasanikbacteria bacterium RIFCSPHIGHO2_02_FULL_50_9b</name>
    <dbReference type="NCBI Taxonomy" id="1798682"/>
    <lineage>
        <taxon>Bacteria</taxon>
        <taxon>Candidatus Magasanikiibacteriota</taxon>
    </lineage>
</organism>
<comment type="caution">
    <text evidence="2">The sequence shown here is derived from an EMBL/GenBank/DDBJ whole genome shotgun (WGS) entry which is preliminary data.</text>
</comment>
<feature type="transmembrane region" description="Helical" evidence="1">
    <location>
        <begin position="20"/>
        <end position="40"/>
    </location>
</feature>
<name>A0A1F6M7H0_9BACT</name>
<evidence type="ECO:0000256" key="1">
    <source>
        <dbReference type="SAM" id="Phobius"/>
    </source>
</evidence>
<proteinExistence type="predicted"/>
<feature type="transmembrane region" description="Helical" evidence="1">
    <location>
        <begin position="168"/>
        <end position="188"/>
    </location>
</feature>
<feature type="transmembrane region" description="Helical" evidence="1">
    <location>
        <begin position="69"/>
        <end position="87"/>
    </location>
</feature>
<protein>
    <recommendedName>
        <fullName evidence="4">Sphingomyelin synthase-like domain-containing protein</fullName>
    </recommendedName>
</protein>
<evidence type="ECO:0008006" key="4">
    <source>
        <dbReference type="Google" id="ProtNLM"/>
    </source>
</evidence>
<keyword evidence="1" id="KW-1133">Transmembrane helix</keyword>
<feature type="transmembrane region" description="Helical" evidence="1">
    <location>
        <begin position="194"/>
        <end position="212"/>
    </location>
</feature>
<evidence type="ECO:0000313" key="2">
    <source>
        <dbReference type="EMBL" id="OGH67549.1"/>
    </source>
</evidence>
<accession>A0A1F6M7H0</accession>
<reference evidence="2 3" key="1">
    <citation type="journal article" date="2016" name="Nat. Commun.">
        <title>Thousands of microbial genomes shed light on interconnected biogeochemical processes in an aquifer system.</title>
        <authorList>
            <person name="Anantharaman K."/>
            <person name="Brown C.T."/>
            <person name="Hug L.A."/>
            <person name="Sharon I."/>
            <person name="Castelle C.J."/>
            <person name="Probst A.J."/>
            <person name="Thomas B.C."/>
            <person name="Singh A."/>
            <person name="Wilkins M.J."/>
            <person name="Karaoz U."/>
            <person name="Brodie E.L."/>
            <person name="Williams K.H."/>
            <person name="Hubbard S.S."/>
            <person name="Banfield J.F."/>
        </authorList>
    </citation>
    <scope>NUCLEOTIDE SEQUENCE [LARGE SCALE GENOMIC DNA]</scope>
</reference>
<gene>
    <name evidence="2" type="ORF">A3C15_03225</name>
</gene>
<evidence type="ECO:0000313" key="3">
    <source>
        <dbReference type="Proteomes" id="UP000176532"/>
    </source>
</evidence>